<dbReference type="Proteomes" id="UP001431784">
    <property type="component" value="Unassembled WGS sequence"/>
</dbReference>
<dbReference type="Gene3D" id="1.10.10.10">
    <property type="entry name" value="Winged helix-like DNA-binding domain superfamily/Winged helix DNA-binding domain"/>
    <property type="match status" value="1"/>
</dbReference>
<protein>
    <submittedName>
        <fullName evidence="8">RNA polymerase sigma factor</fullName>
    </submittedName>
</protein>
<dbReference type="InterPro" id="IPR013249">
    <property type="entry name" value="RNA_pol_sigma70_r4_t2"/>
</dbReference>
<evidence type="ECO:0000256" key="2">
    <source>
        <dbReference type="ARBA" id="ARBA00023015"/>
    </source>
</evidence>
<feature type="domain" description="RNA polymerase sigma-70 region 2" evidence="6">
    <location>
        <begin position="30"/>
        <end position="95"/>
    </location>
</feature>
<evidence type="ECO:0000313" key="8">
    <source>
        <dbReference type="EMBL" id="MDD7973392.1"/>
    </source>
</evidence>
<dbReference type="InterPro" id="IPR014284">
    <property type="entry name" value="RNA_pol_sigma-70_dom"/>
</dbReference>
<gene>
    <name evidence="8" type="ORF">PUT78_20160</name>
</gene>
<sequence>MDRREKLRALLALHVAGARMGRSRDFRALVDLAGPRLFAHARRLSDDSETACDLVQEAWAAIIRSLPALRDDRAFLPWALTIVTRAAAREVVRRVRARETAAELTRAADEPGADPPDLRAAIAELPAGQRAALALFYLEGLSVDEVATALAVPPGTVKTRLMHARTRLRALMKGDDHGRI</sequence>
<dbReference type="SUPFAM" id="SSF88946">
    <property type="entry name" value="Sigma2 domain of RNA polymerase sigma factors"/>
    <property type="match status" value="1"/>
</dbReference>
<dbReference type="InterPro" id="IPR013324">
    <property type="entry name" value="RNA_pol_sigma_r3/r4-like"/>
</dbReference>
<dbReference type="InterPro" id="IPR007627">
    <property type="entry name" value="RNA_pol_sigma70_r2"/>
</dbReference>
<evidence type="ECO:0000256" key="4">
    <source>
        <dbReference type="ARBA" id="ARBA00023125"/>
    </source>
</evidence>
<evidence type="ECO:0000256" key="3">
    <source>
        <dbReference type="ARBA" id="ARBA00023082"/>
    </source>
</evidence>
<name>A0ABT5TE46_9RHOB</name>
<evidence type="ECO:0000256" key="1">
    <source>
        <dbReference type="ARBA" id="ARBA00010641"/>
    </source>
</evidence>
<organism evidence="8 9">
    <name type="scientific">Roseinatronobacter alkalisoli</name>
    <dbReference type="NCBI Taxonomy" id="3028235"/>
    <lineage>
        <taxon>Bacteria</taxon>
        <taxon>Pseudomonadati</taxon>
        <taxon>Pseudomonadota</taxon>
        <taxon>Alphaproteobacteria</taxon>
        <taxon>Rhodobacterales</taxon>
        <taxon>Paracoccaceae</taxon>
        <taxon>Roseinatronobacter</taxon>
    </lineage>
</organism>
<dbReference type="CDD" id="cd06171">
    <property type="entry name" value="Sigma70_r4"/>
    <property type="match status" value="1"/>
</dbReference>
<proteinExistence type="inferred from homology"/>
<dbReference type="InterPro" id="IPR039425">
    <property type="entry name" value="RNA_pol_sigma-70-like"/>
</dbReference>
<dbReference type="PANTHER" id="PTHR43133">
    <property type="entry name" value="RNA POLYMERASE ECF-TYPE SIGMA FACTO"/>
    <property type="match status" value="1"/>
</dbReference>
<comment type="caution">
    <text evidence="8">The sequence shown here is derived from an EMBL/GenBank/DDBJ whole genome shotgun (WGS) entry which is preliminary data.</text>
</comment>
<keyword evidence="5" id="KW-0804">Transcription</keyword>
<keyword evidence="3" id="KW-0731">Sigma factor</keyword>
<dbReference type="RefSeq" id="WP_274354060.1">
    <property type="nucleotide sequence ID" value="NZ_JAQZSM010000032.1"/>
</dbReference>
<evidence type="ECO:0000256" key="5">
    <source>
        <dbReference type="ARBA" id="ARBA00023163"/>
    </source>
</evidence>
<dbReference type="EMBL" id="JAQZSM010000032">
    <property type="protein sequence ID" value="MDD7973392.1"/>
    <property type="molecule type" value="Genomic_DNA"/>
</dbReference>
<evidence type="ECO:0000259" key="6">
    <source>
        <dbReference type="Pfam" id="PF04542"/>
    </source>
</evidence>
<evidence type="ECO:0000313" key="9">
    <source>
        <dbReference type="Proteomes" id="UP001431784"/>
    </source>
</evidence>
<keyword evidence="4" id="KW-0238">DNA-binding</keyword>
<evidence type="ECO:0000259" key="7">
    <source>
        <dbReference type="Pfam" id="PF08281"/>
    </source>
</evidence>
<dbReference type="Pfam" id="PF04542">
    <property type="entry name" value="Sigma70_r2"/>
    <property type="match status" value="1"/>
</dbReference>
<feature type="domain" description="RNA polymerase sigma factor 70 region 4 type 2" evidence="7">
    <location>
        <begin position="118"/>
        <end position="168"/>
    </location>
</feature>
<dbReference type="NCBIfam" id="TIGR02937">
    <property type="entry name" value="sigma70-ECF"/>
    <property type="match status" value="1"/>
</dbReference>
<comment type="similarity">
    <text evidence="1">Belongs to the sigma-70 factor family. ECF subfamily.</text>
</comment>
<dbReference type="InterPro" id="IPR036388">
    <property type="entry name" value="WH-like_DNA-bd_sf"/>
</dbReference>
<dbReference type="PANTHER" id="PTHR43133:SF8">
    <property type="entry name" value="RNA POLYMERASE SIGMA FACTOR HI_1459-RELATED"/>
    <property type="match status" value="1"/>
</dbReference>
<reference evidence="8" key="1">
    <citation type="submission" date="2023-02" db="EMBL/GenBank/DDBJ databases">
        <title>Description of Roseinatronobacter alkalisoli sp. nov., an alkaliphilic bacerium isolated from soda soil.</title>
        <authorList>
            <person name="Wei W."/>
        </authorList>
    </citation>
    <scope>NUCLEOTIDE SEQUENCE</scope>
    <source>
        <strain evidence="8">HJB301</strain>
    </source>
</reference>
<keyword evidence="9" id="KW-1185">Reference proteome</keyword>
<dbReference type="InterPro" id="IPR013325">
    <property type="entry name" value="RNA_pol_sigma_r2"/>
</dbReference>
<keyword evidence="2" id="KW-0805">Transcription regulation</keyword>
<accession>A0ABT5TE46</accession>
<dbReference type="SUPFAM" id="SSF88659">
    <property type="entry name" value="Sigma3 and sigma4 domains of RNA polymerase sigma factors"/>
    <property type="match status" value="1"/>
</dbReference>
<dbReference type="Gene3D" id="1.10.1740.10">
    <property type="match status" value="1"/>
</dbReference>
<dbReference type="Pfam" id="PF08281">
    <property type="entry name" value="Sigma70_r4_2"/>
    <property type="match status" value="1"/>
</dbReference>